<evidence type="ECO:0000256" key="8">
    <source>
        <dbReference type="ARBA" id="ARBA00023055"/>
    </source>
</evidence>
<evidence type="ECO:0000259" key="19">
    <source>
        <dbReference type="PROSITE" id="PS50156"/>
    </source>
</evidence>
<evidence type="ECO:0000256" key="16">
    <source>
        <dbReference type="SAM" id="MobiDB-lite"/>
    </source>
</evidence>
<evidence type="ECO:0000313" key="20">
    <source>
        <dbReference type="EMBL" id="KAL3407178.1"/>
    </source>
</evidence>
<feature type="transmembrane region" description="Helical" evidence="17">
    <location>
        <begin position="731"/>
        <end position="755"/>
    </location>
</feature>
<feature type="transmembrane region" description="Helical" evidence="17">
    <location>
        <begin position="1203"/>
        <end position="1223"/>
    </location>
</feature>
<evidence type="ECO:0000256" key="2">
    <source>
        <dbReference type="ARBA" id="ARBA00005585"/>
    </source>
</evidence>
<evidence type="ECO:0000256" key="4">
    <source>
        <dbReference type="ARBA" id="ARBA00022548"/>
    </source>
</evidence>
<reference evidence="20 21" key="1">
    <citation type="journal article" date="2024" name="bioRxiv">
        <title>A reference genome for Trichogramma kaykai: A tiny desert-dwelling parasitoid wasp with competing sex-ratio distorters.</title>
        <authorList>
            <person name="Culotta J."/>
            <person name="Lindsey A.R."/>
        </authorList>
    </citation>
    <scope>NUCLEOTIDE SEQUENCE [LARGE SCALE GENOMIC DNA]</scope>
    <source>
        <strain evidence="20 21">KSX58</strain>
    </source>
</reference>
<protein>
    <recommendedName>
        <fullName evidence="19">SSD domain-containing protein</fullName>
    </recommendedName>
</protein>
<keyword evidence="13" id="KW-0325">Glycoprotein</keyword>
<dbReference type="Pfam" id="PF16414">
    <property type="entry name" value="NPC1_N"/>
    <property type="match status" value="1"/>
</dbReference>
<name>A0ABD2XQ73_9HYME</name>
<evidence type="ECO:0000256" key="15">
    <source>
        <dbReference type="ARBA" id="ARBA00034049"/>
    </source>
</evidence>
<dbReference type="InterPro" id="IPR004765">
    <property type="entry name" value="NPC1-like"/>
</dbReference>
<keyword evidence="8" id="KW-0445">Lipid transport</keyword>
<feature type="signal peptide" evidence="18">
    <location>
        <begin position="1"/>
        <end position="20"/>
    </location>
</feature>
<feature type="compositionally biased region" description="Low complexity" evidence="16">
    <location>
        <begin position="323"/>
        <end position="335"/>
    </location>
</feature>
<evidence type="ECO:0000256" key="17">
    <source>
        <dbReference type="SAM" id="Phobius"/>
    </source>
</evidence>
<feature type="transmembrane region" description="Helical" evidence="17">
    <location>
        <begin position="626"/>
        <end position="646"/>
    </location>
</feature>
<dbReference type="Pfam" id="PF22314">
    <property type="entry name" value="NPC1_MLD"/>
    <property type="match status" value="1"/>
</dbReference>
<feature type="chain" id="PRO_5044762859" description="SSD domain-containing protein" evidence="18">
    <location>
        <begin position="21"/>
        <end position="1286"/>
    </location>
</feature>
<keyword evidence="11" id="KW-1015">Disulfide bond</keyword>
<comment type="caution">
    <text evidence="20">The sequence shown here is derived from an EMBL/GenBank/DDBJ whole genome shotgun (WGS) entry which is preliminary data.</text>
</comment>
<keyword evidence="7 17" id="KW-1133">Transmembrane helix</keyword>
<keyword evidence="9" id="KW-0443">Lipid metabolism</keyword>
<keyword evidence="10 17" id="KW-0472">Membrane</keyword>
<feature type="transmembrane region" description="Helical" evidence="17">
    <location>
        <begin position="658"/>
        <end position="682"/>
    </location>
</feature>
<comment type="catalytic activity">
    <reaction evidence="15">
        <text>cholesterol(in) = cholesterol(out)</text>
        <dbReference type="Rhea" id="RHEA:39747"/>
        <dbReference type="ChEBI" id="CHEBI:16113"/>
    </reaction>
</comment>
<keyword evidence="5 17" id="KW-0812">Transmembrane</keyword>
<evidence type="ECO:0000313" key="21">
    <source>
        <dbReference type="Proteomes" id="UP001627154"/>
    </source>
</evidence>
<evidence type="ECO:0000256" key="13">
    <source>
        <dbReference type="ARBA" id="ARBA00023180"/>
    </source>
</evidence>
<keyword evidence="3" id="KW-0813">Transport</keyword>
<dbReference type="InterPro" id="IPR053958">
    <property type="entry name" value="HMGCR/SNAP/NPC1-like_SSD"/>
</dbReference>
<feature type="transmembrane region" description="Helical" evidence="17">
    <location>
        <begin position="1235"/>
        <end position="1254"/>
    </location>
</feature>
<keyword evidence="21" id="KW-1185">Reference proteome</keyword>
<dbReference type="GO" id="GO:0008203">
    <property type="term" value="P:cholesterol metabolic process"/>
    <property type="evidence" value="ECO:0007669"/>
    <property type="project" value="UniProtKB-KW"/>
</dbReference>
<evidence type="ECO:0000256" key="9">
    <source>
        <dbReference type="ARBA" id="ARBA00023098"/>
    </source>
</evidence>
<feature type="transmembrane region" description="Helical" evidence="17">
    <location>
        <begin position="362"/>
        <end position="380"/>
    </location>
</feature>
<dbReference type="SUPFAM" id="SSF82866">
    <property type="entry name" value="Multidrug efflux transporter AcrB transmembrane domain"/>
    <property type="match status" value="2"/>
</dbReference>
<evidence type="ECO:0000256" key="18">
    <source>
        <dbReference type="SAM" id="SignalP"/>
    </source>
</evidence>
<evidence type="ECO:0000256" key="10">
    <source>
        <dbReference type="ARBA" id="ARBA00023136"/>
    </source>
</evidence>
<dbReference type="PROSITE" id="PS50156">
    <property type="entry name" value="SSD"/>
    <property type="match status" value="1"/>
</dbReference>
<keyword evidence="12" id="KW-1207">Sterol metabolism</keyword>
<evidence type="ECO:0000256" key="11">
    <source>
        <dbReference type="ARBA" id="ARBA00023157"/>
    </source>
</evidence>
<dbReference type="InterPro" id="IPR053956">
    <property type="entry name" value="NPC1_MLD"/>
</dbReference>
<feature type="transmembrane region" description="Helical" evidence="17">
    <location>
        <begin position="688"/>
        <end position="710"/>
    </location>
</feature>
<keyword evidence="4" id="KW-0153">Cholesterol metabolism</keyword>
<feature type="transmembrane region" description="Helical" evidence="17">
    <location>
        <begin position="1161"/>
        <end position="1183"/>
    </location>
</feature>
<feature type="region of interest" description="Disordered" evidence="16">
    <location>
        <begin position="306"/>
        <end position="335"/>
    </location>
</feature>
<feature type="domain" description="SSD" evidence="19">
    <location>
        <begin position="624"/>
        <end position="789"/>
    </location>
</feature>
<dbReference type="GO" id="GO:0015918">
    <property type="term" value="P:sterol transport"/>
    <property type="evidence" value="ECO:0007669"/>
    <property type="project" value="UniProtKB-ARBA"/>
</dbReference>
<dbReference type="FunFam" id="1.20.1640.10:FF:000008">
    <property type="entry name" value="NPC intracellular cholesterol transporter 1"/>
    <property type="match status" value="1"/>
</dbReference>
<dbReference type="Pfam" id="PF12349">
    <property type="entry name" value="Sterol-sensing"/>
    <property type="match status" value="1"/>
</dbReference>
<evidence type="ECO:0000256" key="5">
    <source>
        <dbReference type="ARBA" id="ARBA00022692"/>
    </source>
</evidence>
<feature type="transmembrane region" description="Helical" evidence="17">
    <location>
        <begin position="271"/>
        <end position="296"/>
    </location>
</feature>
<evidence type="ECO:0000256" key="3">
    <source>
        <dbReference type="ARBA" id="ARBA00022448"/>
    </source>
</evidence>
<organism evidence="20 21">
    <name type="scientific">Trichogramma kaykai</name>
    <dbReference type="NCBI Taxonomy" id="54128"/>
    <lineage>
        <taxon>Eukaryota</taxon>
        <taxon>Metazoa</taxon>
        <taxon>Ecdysozoa</taxon>
        <taxon>Arthropoda</taxon>
        <taxon>Hexapoda</taxon>
        <taxon>Insecta</taxon>
        <taxon>Pterygota</taxon>
        <taxon>Neoptera</taxon>
        <taxon>Endopterygota</taxon>
        <taxon>Hymenoptera</taxon>
        <taxon>Apocrita</taxon>
        <taxon>Proctotrupomorpha</taxon>
        <taxon>Chalcidoidea</taxon>
        <taxon>Trichogrammatidae</taxon>
        <taxon>Trichogramma</taxon>
    </lineage>
</organism>
<evidence type="ECO:0000256" key="6">
    <source>
        <dbReference type="ARBA" id="ARBA00022729"/>
    </source>
</evidence>
<accession>A0ABD2XQ73</accession>
<evidence type="ECO:0000256" key="14">
    <source>
        <dbReference type="ARBA" id="ARBA00023221"/>
    </source>
</evidence>
<keyword evidence="6 18" id="KW-0732">Signal</keyword>
<proteinExistence type="inferred from homology"/>
<dbReference type="Gene3D" id="1.20.1640.10">
    <property type="entry name" value="Multidrug efflux transporter AcrB transmembrane domain"/>
    <property type="match status" value="2"/>
</dbReference>
<dbReference type="GO" id="GO:0012505">
    <property type="term" value="C:endomembrane system"/>
    <property type="evidence" value="ECO:0007669"/>
    <property type="project" value="UniProtKB-SubCell"/>
</dbReference>
<gene>
    <name evidence="20" type="ORF">TKK_000720</name>
</gene>
<evidence type="ECO:0000256" key="1">
    <source>
        <dbReference type="ARBA" id="ARBA00004127"/>
    </source>
</evidence>
<feature type="transmembrane region" description="Helical" evidence="17">
    <location>
        <begin position="1129"/>
        <end position="1149"/>
    </location>
</feature>
<comment type="similarity">
    <text evidence="2">Belongs to the patched family.</text>
</comment>
<dbReference type="InterPro" id="IPR032190">
    <property type="entry name" value="NPC1_N"/>
</dbReference>
<dbReference type="PANTHER" id="PTHR45727">
    <property type="entry name" value="NPC INTRACELLULAR CHOLESTEROL TRANSPORTER 1"/>
    <property type="match status" value="1"/>
</dbReference>
<evidence type="ECO:0000256" key="12">
    <source>
        <dbReference type="ARBA" id="ARBA00023166"/>
    </source>
</evidence>
<keyword evidence="14" id="KW-0753">Steroid metabolism</keyword>
<feature type="transmembrane region" description="Helical" evidence="17">
    <location>
        <begin position="767"/>
        <end position="789"/>
    </location>
</feature>
<dbReference type="InterPro" id="IPR000731">
    <property type="entry name" value="SSD"/>
</dbReference>
<dbReference type="Proteomes" id="UP001627154">
    <property type="component" value="Unassembled WGS sequence"/>
</dbReference>
<sequence>MLVSYLFACIVALVLYTGQAADNPSAAAAAPPTCVWYGPCETDKQLNVASNEPARPLTNQTSIETLKKRCPHFFDGQSADAPLLTCCSDDQIEAMDTNMKKADALFSRCQSCTRNMFRSICDFTCSPNQSQFMAATAIDGQCIDSIEILISEEYTNATHESCKNVVNPSTSQKSIEVACGEYARNCTVKNWFKFMGSTLLQGGYAPFEINYVYDFDQLQEKTITEFLNPPTIGCHEAYDNTTEACSCVDCPQACKANNIFYDQTKFEIFHWNGYGVVAALIILGTSSLTVILVYIVRFRNHKDDIESSNLSSSDDMSLDKPRAGGQKSSSSSAAQISRGATFRQFLEFLFQRLGTFFAQHPVSSLAIMMNIAIVLSYGTIELDITSNPIEIWAAPSSRARLEKDYFDEHFQPFFRTEQIFIKSTNLGTVDYTVDGENVTFSNVFEKNFLETVLNLQSQIKQLGQAEGEGLDKICYAPVKSDFTGPMTLAYCTVQSIWGYFGEEETEFDGEKLYKCLSNPFDPDCLAPYKGPILPDIALGGFLREDDKDRKYDVKDYINSTGLVVTFLVRNSKDEKHVEMAKRWESRFLAFMKHWDEHERPATMEIAYTSERSLEDELERTSRAETLTMMASYALMFVYIALALGDFKFSWHCFVSCKVFLSIGGILIVLFSVLCSIGIFGYIGVPTSLLTIEVIPFLVLAVGVDNIFILVRAHRHHKRRAQESVAEHVGRVVGLVGPSMLLTSVSEICCFLIGTLSEMPAVNTFARFAAVSIFINFLLQITAFVSLLSLDAQREEQNILDCLCCFSLDKSRITPASPGMVSMFFEKLYTPMILSKPARLVVPLVFIATLTASAFYAPTVEIGLDQRLSMPDDSYVYKYFAYMQDLLSMGPPTYFVVSKGLNYSLPEVQNAIMGAAGCNDDSLYMQIFSAANQSSQSYIAKPASSWIDDYLDWSRISGCCKYFPENGTFCPHEIGECGNCDIPRDKRHKLRPNQMSFRHYMDYFLQDVPDFDCAKGGRAAYNDAVKYYTDDEGQADVGDSYFMTYHTPLKKSSDWYEALKSARLIAESIEDMIQAKNISQGREIKVFPYSVFYVFYEQYLEIEHMTVVSLALSLLAIFVVTLLLTGFSFFSAITVVITVAMIIVHLAGFMVMCDVSLNGVSLVNLVMAVGISVEFCSHMVHAYLMSTEKTRCTKSADALSSVGSSVFSGITLTKFVGIAVLGFAKTQIFRVFYFRMYLGIVVIGVTHGLVFLPVLSPAQSLKSILVLNFKFKNLNEMSNVQQYHCYI</sequence>
<evidence type="ECO:0000256" key="7">
    <source>
        <dbReference type="ARBA" id="ARBA00022989"/>
    </source>
</evidence>
<feature type="transmembrane region" description="Helical" evidence="17">
    <location>
        <begin position="1104"/>
        <end position="1123"/>
    </location>
</feature>
<dbReference type="PANTHER" id="PTHR45727:SF2">
    <property type="entry name" value="NPC INTRACELLULAR CHOLESTEROL TRANSPORTER 1"/>
    <property type="match status" value="1"/>
</dbReference>
<dbReference type="EMBL" id="JBJJXI010000015">
    <property type="protein sequence ID" value="KAL3407178.1"/>
    <property type="molecule type" value="Genomic_DNA"/>
</dbReference>
<comment type="subcellular location">
    <subcellularLocation>
        <location evidence="1">Endomembrane system</location>
        <topology evidence="1">Multi-pass membrane protein</topology>
    </subcellularLocation>
</comment>
<dbReference type="NCBIfam" id="TIGR00917">
    <property type="entry name" value="2A060601"/>
    <property type="match status" value="1"/>
</dbReference>